<dbReference type="InterPro" id="IPR003959">
    <property type="entry name" value="ATPase_AAA_core"/>
</dbReference>
<evidence type="ECO:0000259" key="3">
    <source>
        <dbReference type="SMART" id="SM01086"/>
    </source>
</evidence>
<protein>
    <submittedName>
        <fullName evidence="4">ATP-dependent Clp protease ATP-binding subunit</fullName>
    </submittedName>
</protein>
<keyword evidence="5" id="KW-1185">Reference proteome</keyword>
<sequence>FKNTVIIMTTNLGARDIAGGPVGFQIEGDNATGYDRMKGKVNEELKKHFKPEFLNRVDDVIVFPQLSKPELLQIVDLFIKRLSDRLLDRDMTVELTQPAKERLIEVGFDPALGARPLRRAIQREIEDQLSEQILHGQLGSG</sequence>
<organism evidence="4 5">
    <name type="scientific">Corallococcus praedator</name>
    <dbReference type="NCBI Taxonomy" id="2316724"/>
    <lineage>
        <taxon>Bacteria</taxon>
        <taxon>Pseudomonadati</taxon>
        <taxon>Myxococcota</taxon>
        <taxon>Myxococcia</taxon>
        <taxon>Myxococcales</taxon>
        <taxon>Cystobacterineae</taxon>
        <taxon>Myxococcaceae</taxon>
        <taxon>Corallococcus</taxon>
    </lineage>
</organism>
<accession>A0ABX9Q278</accession>
<proteinExistence type="predicted"/>
<reference evidence="4 5" key="1">
    <citation type="submission" date="2018-09" db="EMBL/GenBank/DDBJ databases">
        <authorList>
            <person name="Livingstone P.G."/>
            <person name="Whitworth D.E."/>
        </authorList>
    </citation>
    <scope>NUCLEOTIDE SEQUENCE [LARGE SCALE GENOMIC DNA]</scope>
    <source>
        <strain evidence="4 5">CA031B</strain>
    </source>
</reference>
<dbReference type="EMBL" id="RAWI01001148">
    <property type="protein sequence ID" value="RKH79725.1"/>
    <property type="molecule type" value="Genomic_DNA"/>
</dbReference>
<dbReference type="InterPro" id="IPR050130">
    <property type="entry name" value="ClpA_ClpB"/>
</dbReference>
<evidence type="ECO:0000313" key="4">
    <source>
        <dbReference type="EMBL" id="RKH79725.1"/>
    </source>
</evidence>
<comment type="caution">
    <text evidence="4">The sequence shown here is derived from an EMBL/GenBank/DDBJ whole genome shotgun (WGS) entry which is preliminary data.</text>
</comment>
<dbReference type="Pfam" id="PF07724">
    <property type="entry name" value="AAA_2"/>
    <property type="match status" value="1"/>
</dbReference>
<keyword evidence="4" id="KW-0645">Protease</keyword>
<keyword evidence="2 4" id="KW-0067">ATP-binding</keyword>
<gene>
    <name evidence="4" type="ORF">D7Y13_43485</name>
</gene>
<dbReference type="GO" id="GO:0005524">
    <property type="term" value="F:ATP binding"/>
    <property type="evidence" value="ECO:0007669"/>
    <property type="project" value="UniProtKB-KW"/>
</dbReference>
<dbReference type="Proteomes" id="UP000278907">
    <property type="component" value="Unassembled WGS sequence"/>
</dbReference>
<evidence type="ECO:0000256" key="1">
    <source>
        <dbReference type="ARBA" id="ARBA00022741"/>
    </source>
</evidence>
<dbReference type="PANTHER" id="PTHR11638:SF18">
    <property type="entry name" value="HEAT SHOCK PROTEIN 104"/>
    <property type="match status" value="1"/>
</dbReference>
<dbReference type="Gene3D" id="1.10.8.60">
    <property type="match status" value="1"/>
</dbReference>
<feature type="non-terminal residue" evidence="4">
    <location>
        <position position="141"/>
    </location>
</feature>
<keyword evidence="1" id="KW-0547">Nucleotide-binding</keyword>
<dbReference type="SUPFAM" id="SSF52540">
    <property type="entry name" value="P-loop containing nucleoside triphosphate hydrolases"/>
    <property type="match status" value="1"/>
</dbReference>
<keyword evidence="4" id="KW-0378">Hydrolase</keyword>
<dbReference type="PANTHER" id="PTHR11638">
    <property type="entry name" value="ATP-DEPENDENT CLP PROTEASE"/>
    <property type="match status" value="1"/>
</dbReference>
<dbReference type="Pfam" id="PF10431">
    <property type="entry name" value="ClpB_D2-small"/>
    <property type="match status" value="1"/>
</dbReference>
<dbReference type="InterPro" id="IPR027417">
    <property type="entry name" value="P-loop_NTPase"/>
</dbReference>
<dbReference type="GO" id="GO:0006508">
    <property type="term" value="P:proteolysis"/>
    <property type="evidence" value="ECO:0007669"/>
    <property type="project" value="UniProtKB-KW"/>
</dbReference>
<dbReference type="GO" id="GO:0008233">
    <property type="term" value="F:peptidase activity"/>
    <property type="evidence" value="ECO:0007669"/>
    <property type="project" value="UniProtKB-KW"/>
</dbReference>
<dbReference type="InterPro" id="IPR019489">
    <property type="entry name" value="Clp_ATPase_C"/>
</dbReference>
<dbReference type="SMART" id="SM01086">
    <property type="entry name" value="ClpB_D2-small"/>
    <property type="match status" value="1"/>
</dbReference>
<name>A0ABX9Q278_9BACT</name>
<dbReference type="Gene3D" id="3.40.50.300">
    <property type="entry name" value="P-loop containing nucleotide triphosphate hydrolases"/>
    <property type="match status" value="1"/>
</dbReference>
<evidence type="ECO:0000313" key="5">
    <source>
        <dbReference type="Proteomes" id="UP000278907"/>
    </source>
</evidence>
<feature type="domain" description="Clp ATPase C-terminal" evidence="3">
    <location>
        <begin position="66"/>
        <end position="141"/>
    </location>
</feature>
<feature type="non-terminal residue" evidence="4">
    <location>
        <position position="1"/>
    </location>
</feature>
<evidence type="ECO:0000256" key="2">
    <source>
        <dbReference type="ARBA" id="ARBA00022840"/>
    </source>
</evidence>